<comment type="caution">
    <text evidence="1">The sequence shown here is derived from an EMBL/GenBank/DDBJ whole genome shotgun (WGS) entry which is preliminary data.</text>
</comment>
<dbReference type="EMBL" id="JAUUDS010000001">
    <property type="protein sequence ID" value="MDP1026388.1"/>
    <property type="molecule type" value="Genomic_DNA"/>
</dbReference>
<dbReference type="Proteomes" id="UP001230685">
    <property type="component" value="Unassembled WGS sequence"/>
</dbReference>
<sequence>MSKNLNLSSRIGVIGSISPRSAGVGTLTTPWLDMQSLFTVMAVLAIGAFGANATVDAQIEQATDGNGAGAKPVPGSQITQLVAAGGNDRQAQIDLRQEDFDKNAGYRFFRLSVTVGGAATLLAASLVGADFRQGTGTRNVAASVAQTI</sequence>
<name>A0ABT9EHE8_9SPHN</name>
<proteinExistence type="predicted"/>
<evidence type="ECO:0000313" key="2">
    <source>
        <dbReference type="Proteomes" id="UP001230685"/>
    </source>
</evidence>
<accession>A0ABT9EHE8</accession>
<protein>
    <submittedName>
        <fullName evidence="1">Uncharacterized protein</fullName>
    </submittedName>
</protein>
<gene>
    <name evidence="1" type="ORF">Q5H91_04120</name>
</gene>
<organism evidence="1 2">
    <name type="scientific">Sphingomonas aurea</name>
    <dbReference type="NCBI Taxonomy" id="3063994"/>
    <lineage>
        <taxon>Bacteria</taxon>
        <taxon>Pseudomonadati</taxon>
        <taxon>Pseudomonadota</taxon>
        <taxon>Alphaproteobacteria</taxon>
        <taxon>Sphingomonadales</taxon>
        <taxon>Sphingomonadaceae</taxon>
        <taxon>Sphingomonas</taxon>
    </lineage>
</organism>
<keyword evidence="2" id="KW-1185">Reference proteome</keyword>
<evidence type="ECO:0000313" key="1">
    <source>
        <dbReference type="EMBL" id="MDP1026388.1"/>
    </source>
</evidence>
<reference evidence="1 2" key="1">
    <citation type="submission" date="2023-07" db="EMBL/GenBank/DDBJ databases">
        <authorList>
            <person name="Kim M.K."/>
        </authorList>
    </citation>
    <scope>NUCLEOTIDE SEQUENCE [LARGE SCALE GENOMIC DNA]</scope>
    <source>
        <strain evidence="1 2">KR1UV-12</strain>
    </source>
</reference>
<dbReference type="RefSeq" id="WP_305171943.1">
    <property type="nucleotide sequence ID" value="NZ_JAUUDS010000001.1"/>
</dbReference>